<evidence type="ECO:0000256" key="1">
    <source>
        <dbReference type="ARBA" id="ARBA00004970"/>
    </source>
</evidence>
<comment type="pathway">
    <text evidence="1 8">Amino-acid biosynthesis; L-histidine biosynthesis; L-histidine from 5-phospho-alpha-D-ribose 1-diphosphate: step 8/9.</text>
</comment>
<dbReference type="NCBIfam" id="NF005996">
    <property type="entry name" value="PRK08123.1"/>
    <property type="match status" value="1"/>
</dbReference>
<gene>
    <name evidence="10" type="primary">hisJ</name>
    <name evidence="10" type="ORF">H9875_05590</name>
</gene>
<dbReference type="InterPro" id="IPR004013">
    <property type="entry name" value="PHP_dom"/>
</dbReference>
<dbReference type="Pfam" id="PF02811">
    <property type="entry name" value="PHP"/>
    <property type="match status" value="1"/>
</dbReference>
<evidence type="ECO:0000313" key="10">
    <source>
        <dbReference type="EMBL" id="HIW72084.1"/>
    </source>
</evidence>
<dbReference type="GO" id="GO:0005737">
    <property type="term" value="C:cytoplasm"/>
    <property type="evidence" value="ECO:0007669"/>
    <property type="project" value="TreeGrafter"/>
</dbReference>
<comment type="caution">
    <text evidence="10">The sequence shown here is derived from an EMBL/GenBank/DDBJ whole genome shotgun (WGS) entry which is preliminary data.</text>
</comment>
<dbReference type="PANTHER" id="PTHR21039">
    <property type="entry name" value="HISTIDINOL PHOSPHATASE-RELATED"/>
    <property type="match status" value="1"/>
</dbReference>
<dbReference type="SUPFAM" id="SSF89550">
    <property type="entry name" value="PHP domain-like"/>
    <property type="match status" value="1"/>
</dbReference>
<dbReference type="EMBL" id="DXGJ01000043">
    <property type="protein sequence ID" value="HIW72084.1"/>
    <property type="molecule type" value="Genomic_DNA"/>
</dbReference>
<dbReference type="GO" id="GO:0004401">
    <property type="term" value="F:histidinol-phosphatase activity"/>
    <property type="evidence" value="ECO:0007669"/>
    <property type="project" value="UniProtKB-UniRule"/>
</dbReference>
<reference evidence="10" key="1">
    <citation type="journal article" date="2021" name="PeerJ">
        <title>Extensive microbial diversity within the chicken gut microbiome revealed by metagenomics and culture.</title>
        <authorList>
            <person name="Gilroy R."/>
            <person name="Ravi A."/>
            <person name="Getino M."/>
            <person name="Pursley I."/>
            <person name="Horton D.L."/>
            <person name="Alikhan N.F."/>
            <person name="Baker D."/>
            <person name="Gharbi K."/>
            <person name="Hall N."/>
            <person name="Watson M."/>
            <person name="Adriaenssens E.M."/>
            <person name="Foster-Nyarko E."/>
            <person name="Jarju S."/>
            <person name="Secka A."/>
            <person name="Antonio M."/>
            <person name="Oren A."/>
            <person name="Chaudhuri R.R."/>
            <person name="La Ragione R."/>
            <person name="Hildebrand F."/>
            <person name="Pallen M.J."/>
        </authorList>
    </citation>
    <scope>NUCLEOTIDE SEQUENCE</scope>
    <source>
        <strain evidence="10">CHK173-259</strain>
    </source>
</reference>
<comment type="similarity">
    <text evidence="2 8">Belongs to the PHP hydrolase family. HisK subfamily.</text>
</comment>
<dbReference type="Proteomes" id="UP000886822">
    <property type="component" value="Unassembled WGS sequence"/>
</dbReference>
<evidence type="ECO:0000256" key="6">
    <source>
        <dbReference type="ARBA" id="ARBA00023102"/>
    </source>
</evidence>
<name>A0A9D1QSN5_9LACO</name>
<keyword evidence="6 8" id="KW-0368">Histidine biosynthesis</keyword>
<dbReference type="EC" id="3.1.3.15" evidence="3 8"/>
<evidence type="ECO:0000256" key="3">
    <source>
        <dbReference type="ARBA" id="ARBA00013085"/>
    </source>
</evidence>
<dbReference type="PANTHER" id="PTHR21039:SF0">
    <property type="entry name" value="HISTIDINOL-PHOSPHATASE"/>
    <property type="match status" value="1"/>
</dbReference>
<evidence type="ECO:0000256" key="5">
    <source>
        <dbReference type="ARBA" id="ARBA00022801"/>
    </source>
</evidence>
<proteinExistence type="inferred from homology"/>
<dbReference type="NCBIfam" id="TIGR01856">
    <property type="entry name" value="hisJ_fam"/>
    <property type="match status" value="1"/>
</dbReference>
<protein>
    <recommendedName>
        <fullName evidence="3 8">Histidinol-phosphatase</fullName>
        <shortName evidence="8">HolPase</shortName>
        <ecNumber evidence="3 8">3.1.3.15</ecNumber>
    </recommendedName>
</protein>
<reference evidence="10" key="2">
    <citation type="submission" date="2021-04" db="EMBL/GenBank/DDBJ databases">
        <authorList>
            <person name="Gilroy R."/>
        </authorList>
    </citation>
    <scope>NUCLEOTIDE SEQUENCE</scope>
    <source>
        <strain evidence="10">CHK173-259</strain>
    </source>
</reference>
<keyword evidence="4 8" id="KW-0028">Amino-acid biosynthesis</keyword>
<evidence type="ECO:0000313" key="11">
    <source>
        <dbReference type="Proteomes" id="UP000886822"/>
    </source>
</evidence>
<evidence type="ECO:0000256" key="2">
    <source>
        <dbReference type="ARBA" id="ARBA00009152"/>
    </source>
</evidence>
<evidence type="ECO:0000256" key="7">
    <source>
        <dbReference type="ARBA" id="ARBA00049158"/>
    </source>
</evidence>
<evidence type="ECO:0000256" key="8">
    <source>
        <dbReference type="RuleBase" id="RU366003"/>
    </source>
</evidence>
<dbReference type="Gene3D" id="3.20.20.140">
    <property type="entry name" value="Metal-dependent hydrolases"/>
    <property type="match status" value="1"/>
</dbReference>
<evidence type="ECO:0000259" key="9">
    <source>
        <dbReference type="Pfam" id="PF02811"/>
    </source>
</evidence>
<dbReference type="InterPro" id="IPR016195">
    <property type="entry name" value="Pol/histidinol_Pase-like"/>
</dbReference>
<sequence length="290" mass="33427">MLSLAELHQIKRQTWSGHNHTEFCPHGSGEDTEAFIQRAIASGFQTYSITEHFPLPPEFYRPTTGSRHAIATAAMRLTELPAYFTKMAMLKRKYHNQIRLLVGFEVDYIAEFREWTVQQLARYHNQMDDAILSVHFLPTETGLRAIDESPQDFRQGVLQAYGSPVAVANAYLQTLQAAVDWSTPNKPHRYGHPMLYRKWRNTFPSQTLWADATTQERQHTLYASIQRRQEFLDCNMAGLFRPTETESSPNQDWLRAAQQAQIPLVFGADAHKVAAVDQGYNTYLENHYFM</sequence>
<comment type="catalytic activity">
    <reaction evidence="7 8">
        <text>L-histidinol phosphate + H2O = L-histidinol + phosphate</text>
        <dbReference type="Rhea" id="RHEA:14465"/>
        <dbReference type="ChEBI" id="CHEBI:15377"/>
        <dbReference type="ChEBI" id="CHEBI:43474"/>
        <dbReference type="ChEBI" id="CHEBI:57699"/>
        <dbReference type="ChEBI" id="CHEBI:57980"/>
        <dbReference type="EC" id="3.1.3.15"/>
    </reaction>
</comment>
<dbReference type="InterPro" id="IPR010140">
    <property type="entry name" value="Histidinol_P_phosphatase_HisJ"/>
</dbReference>
<keyword evidence="5 8" id="KW-0378">Hydrolase</keyword>
<dbReference type="GO" id="GO:0000105">
    <property type="term" value="P:L-histidine biosynthetic process"/>
    <property type="evidence" value="ECO:0007669"/>
    <property type="project" value="UniProtKB-UniRule"/>
</dbReference>
<evidence type="ECO:0000256" key="4">
    <source>
        <dbReference type="ARBA" id="ARBA00022605"/>
    </source>
</evidence>
<dbReference type="AlphaFoldDB" id="A0A9D1QSN5"/>
<organism evidence="10 11">
    <name type="scientific">Candidatus Levilactobacillus faecigallinarum</name>
    <dbReference type="NCBI Taxonomy" id="2838638"/>
    <lineage>
        <taxon>Bacteria</taxon>
        <taxon>Bacillati</taxon>
        <taxon>Bacillota</taxon>
        <taxon>Bacilli</taxon>
        <taxon>Lactobacillales</taxon>
        <taxon>Lactobacillaceae</taxon>
        <taxon>Levilactobacillus</taxon>
    </lineage>
</organism>
<feature type="domain" description="PHP" evidence="9">
    <location>
        <begin position="18"/>
        <end position="161"/>
    </location>
</feature>
<accession>A0A9D1QSN5</accession>
<dbReference type="CDD" id="cd12110">
    <property type="entry name" value="PHP_HisPPase_Hisj_like"/>
    <property type="match status" value="1"/>
</dbReference>